<dbReference type="Proteomes" id="UP000887159">
    <property type="component" value="Unassembled WGS sequence"/>
</dbReference>
<comment type="caution">
    <text evidence="1">The sequence shown here is derived from an EMBL/GenBank/DDBJ whole genome shotgun (WGS) entry which is preliminary data.</text>
</comment>
<sequence>MLPVDFPGTCSSFIKSNHVVWGRVTSKSIPSLVLIHFCHSSFHQGLGKRGSLEDGCGIALLAADRIQDVTKDTASSIEPELTMSSVISAWVLKVSQSA</sequence>
<organism evidence="1 2">
    <name type="scientific">Trichonephila clavipes</name>
    <name type="common">Golden silk orbweaver</name>
    <name type="synonym">Nephila clavipes</name>
    <dbReference type="NCBI Taxonomy" id="2585209"/>
    <lineage>
        <taxon>Eukaryota</taxon>
        <taxon>Metazoa</taxon>
        <taxon>Ecdysozoa</taxon>
        <taxon>Arthropoda</taxon>
        <taxon>Chelicerata</taxon>
        <taxon>Arachnida</taxon>
        <taxon>Araneae</taxon>
        <taxon>Araneomorphae</taxon>
        <taxon>Entelegynae</taxon>
        <taxon>Araneoidea</taxon>
        <taxon>Nephilidae</taxon>
        <taxon>Trichonephila</taxon>
    </lineage>
</organism>
<evidence type="ECO:0000313" key="2">
    <source>
        <dbReference type="Proteomes" id="UP000887159"/>
    </source>
</evidence>
<protein>
    <submittedName>
        <fullName evidence="1">Uncharacterized protein</fullName>
    </submittedName>
</protein>
<keyword evidence="2" id="KW-1185">Reference proteome</keyword>
<dbReference type="EMBL" id="BMAU01021126">
    <property type="protein sequence ID" value="GFX91364.1"/>
    <property type="molecule type" value="Genomic_DNA"/>
</dbReference>
<dbReference type="AlphaFoldDB" id="A0A8X6V327"/>
<accession>A0A8X6V327</accession>
<gene>
    <name evidence="1" type="ORF">TNCV_3688281</name>
</gene>
<reference evidence="1" key="1">
    <citation type="submission" date="2020-08" db="EMBL/GenBank/DDBJ databases">
        <title>Multicomponent nature underlies the extraordinary mechanical properties of spider dragline silk.</title>
        <authorList>
            <person name="Kono N."/>
            <person name="Nakamura H."/>
            <person name="Mori M."/>
            <person name="Yoshida Y."/>
            <person name="Ohtoshi R."/>
            <person name="Malay A.D."/>
            <person name="Moran D.A.P."/>
            <person name="Tomita M."/>
            <person name="Numata K."/>
            <person name="Arakawa K."/>
        </authorList>
    </citation>
    <scope>NUCLEOTIDE SEQUENCE</scope>
</reference>
<proteinExistence type="predicted"/>
<evidence type="ECO:0000313" key="1">
    <source>
        <dbReference type="EMBL" id="GFX91364.1"/>
    </source>
</evidence>
<name>A0A8X6V327_TRICX</name>